<evidence type="ECO:0000313" key="3">
    <source>
        <dbReference type="Proteomes" id="UP001595829"/>
    </source>
</evidence>
<proteinExistence type="predicted"/>
<feature type="signal peptide" evidence="1">
    <location>
        <begin position="1"/>
        <end position="45"/>
    </location>
</feature>
<reference evidence="3" key="1">
    <citation type="journal article" date="2019" name="Int. J. Syst. Evol. Microbiol.">
        <title>The Global Catalogue of Microorganisms (GCM) 10K type strain sequencing project: providing services to taxonomists for standard genome sequencing and annotation.</title>
        <authorList>
            <consortium name="The Broad Institute Genomics Platform"/>
            <consortium name="The Broad Institute Genome Sequencing Center for Infectious Disease"/>
            <person name="Wu L."/>
            <person name="Ma J."/>
        </authorList>
    </citation>
    <scope>NUCLEOTIDE SEQUENCE [LARGE SCALE GENOMIC DNA]</scope>
    <source>
        <strain evidence="3">CGMCC 4.1648</strain>
    </source>
</reference>
<dbReference type="RefSeq" id="WP_345693267.1">
    <property type="nucleotide sequence ID" value="NZ_BAABIT010000001.1"/>
</dbReference>
<dbReference type="EMBL" id="JBHSJD010000002">
    <property type="protein sequence ID" value="MFC5021294.1"/>
    <property type="molecule type" value="Genomic_DNA"/>
</dbReference>
<name>A0ABV9X8D1_9ACTN</name>
<dbReference type="Gene3D" id="3.90.1720.10">
    <property type="entry name" value="endopeptidase domain like (from Nostoc punctiforme)"/>
    <property type="match status" value="1"/>
</dbReference>
<dbReference type="InterPro" id="IPR038765">
    <property type="entry name" value="Papain-like_cys_pep_sf"/>
</dbReference>
<dbReference type="SUPFAM" id="SSF54001">
    <property type="entry name" value="Cysteine proteinases"/>
    <property type="match status" value="1"/>
</dbReference>
<accession>A0ABV9X8D1</accession>
<dbReference type="Proteomes" id="UP001595829">
    <property type="component" value="Unassembled WGS sequence"/>
</dbReference>
<evidence type="ECO:0000313" key="2">
    <source>
        <dbReference type="EMBL" id="MFC5021294.1"/>
    </source>
</evidence>
<comment type="caution">
    <text evidence="2">The sequence shown here is derived from an EMBL/GenBank/DDBJ whole genome shotgun (WGS) entry which is preliminary data.</text>
</comment>
<gene>
    <name evidence="2" type="ORF">ACFPM3_03895</name>
</gene>
<organism evidence="2 3">
    <name type="scientific">Streptomyces coeruleoprunus</name>
    <dbReference type="NCBI Taxonomy" id="285563"/>
    <lineage>
        <taxon>Bacteria</taxon>
        <taxon>Bacillati</taxon>
        <taxon>Actinomycetota</taxon>
        <taxon>Actinomycetes</taxon>
        <taxon>Kitasatosporales</taxon>
        <taxon>Streptomycetaceae</taxon>
        <taxon>Streptomyces</taxon>
    </lineage>
</organism>
<evidence type="ECO:0008006" key="4">
    <source>
        <dbReference type="Google" id="ProtNLM"/>
    </source>
</evidence>
<keyword evidence="3" id="KW-1185">Reference proteome</keyword>
<keyword evidence="1" id="KW-0732">Signal</keyword>
<protein>
    <recommendedName>
        <fullName evidence="4">NlpC/P60 domain-containing protein</fullName>
    </recommendedName>
</protein>
<feature type="chain" id="PRO_5047539840" description="NlpC/P60 domain-containing protein" evidence="1">
    <location>
        <begin position="46"/>
        <end position="213"/>
    </location>
</feature>
<sequence length="213" mass="22504">MSESTPTFPTASAPASTGARRWGAAALTVLVCLGSAALTTAPAPAAQPAPARSVVVQAAGHGTLTARPAAPGITRAQVLERAKTWLTANNGRPVPYSQNKRWKDGYRQDCSGYASMALGLAAPGPNTVALKNNGHTRRIAMNELAPGDLVIKANSNNPNNRHVVIFDGWADEARTVYKSYEQAGGVGTRWKQHSYGVSGRDGYHAYRPVNIVD</sequence>
<evidence type="ECO:0000256" key="1">
    <source>
        <dbReference type="SAM" id="SignalP"/>
    </source>
</evidence>